<evidence type="ECO:0000313" key="3">
    <source>
        <dbReference type="EMBL" id="SEF74496.1"/>
    </source>
</evidence>
<feature type="chain" id="PRO_5009286167" evidence="1">
    <location>
        <begin position="19"/>
        <end position="385"/>
    </location>
</feature>
<dbReference type="InterPro" id="IPR002931">
    <property type="entry name" value="Transglutaminase-like"/>
</dbReference>
<dbReference type="Gene3D" id="3.10.620.30">
    <property type="match status" value="1"/>
</dbReference>
<dbReference type="Pfam" id="PF01841">
    <property type="entry name" value="Transglut_core"/>
    <property type="match status" value="1"/>
</dbReference>
<dbReference type="EMBL" id="FNVP01000002">
    <property type="protein sequence ID" value="SEF74496.1"/>
    <property type="molecule type" value="Genomic_DNA"/>
</dbReference>
<accession>A0A1H5UHI6</accession>
<dbReference type="RefSeq" id="WP_103999010.1">
    <property type="nucleotide sequence ID" value="NZ_FNVP01000002.1"/>
</dbReference>
<evidence type="ECO:0000313" key="4">
    <source>
        <dbReference type="Proteomes" id="UP000236737"/>
    </source>
</evidence>
<dbReference type="Proteomes" id="UP000236737">
    <property type="component" value="Unassembled WGS sequence"/>
</dbReference>
<reference evidence="4" key="1">
    <citation type="submission" date="2016-10" db="EMBL/GenBank/DDBJ databases">
        <authorList>
            <person name="Varghese N."/>
            <person name="Submissions S."/>
        </authorList>
    </citation>
    <scope>NUCLEOTIDE SEQUENCE [LARGE SCALE GENOMIC DNA]</scope>
    <source>
        <strain evidence="4">CGMCC 1.9230</strain>
    </source>
</reference>
<evidence type="ECO:0000256" key="1">
    <source>
        <dbReference type="SAM" id="SignalP"/>
    </source>
</evidence>
<gene>
    <name evidence="3" type="ORF">SAMN04488130_102267</name>
</gene>
<proteinExistence type="predicted"/>
<organism evidence="3 4">
    <name type="scientific">Flavobacterium urumqiense</name>
    <dbReference type="NCBI Taxonomy" id="935224"/>
    <lineage>
        <taxon>Bacteria</taxon>
        <taxon>Pseudomonadati</taxon>
        <taxon>Bacteroidota</taxon>
        <taxon>Flavobacteriia</taxon>
        <taxon>Flavobacteriales</taxon>
        <taxon>Flavobacteriaceae</taxon>
        <taxon>Flavobacterium</taxon>
    </lineage>
</organism>
<keyword evidence="4" id="KW-1185">Reference proteome</keyword>
<dbReference type="InterPro" id="IPR052557">
    <property type="entry name" value="CAP/Cytokinesis_protein"/>
</dbReference>
<keyword evidence="1" id="KW-0732">Signal</keyword>
<name>A0A1H5UHI6_9FLAO</name>
<dbReference type="SMART" id="SM00460">
    <property type="entry name" value="TGc"/>
    <property type="match status" value="1"/>
</dbReference>
<sequence>MKNIYLLLSLFLSVLSFGQSQTDYTLIDSQISKIPNSSTTTIKGIANYINSNFRTDNDKIRAIFYWTASNIRYDMDNTFTSNSRETSENKIKNILKTRKGVCSDYTEIFNDLANKVGIKSVIISGYTKQNGVIDTISHAWCGSKINSKWYLFDPTWGSGFANNGRFYKKIDNSYFKVNPSQSITSHIPFDYLWQFLNYPITNTEFYQGKTQINKSKKYFDFESEIAKYESSSEIAKLYDSAERIEKNGVENNLILERLKNKDRNITYLRQKTNVEKLNLIANNCNQAINLLNDFIYYRNKRFSPALPDNEIKSMIEIPKQKLIECKNALYNVGYVGNENSSSLASLKKSVTNALAQTEEHILFVQNYLSKNNIARKGMFTKTIWY</sequence>
<dbReference type="PANTHER" id="PTHR46333">
    <property type="entry name" value="CYTOKINESIS PROTEIN 3"/>
    <property type="match status" value="1"/>
</dbReference>
<dbReference type="OrthoDB" id="9788327at2"/>
<dbReference type="PANTHER" id="PTHR46333:SF2">
    <property type="entry name" value="CYTOKINESIS PROTEIN 3"/>
    <property type="match status" value="1"/>
</dbReference>
<dbReference type="InterPro" id="IPR038765">
    <property type="entry name" value="Papain-like_cys_pep_sf"/>
</dbReference>
<feature type="domain" description="Transglutaminase-like" evidence="2">
    <location>
        <begin position="94"/>
        <end position="156"/>
    </location>
</feature>
<evidence type="ECO:0000259" key="2">
    <source>
        <dbReference type="SMART" id="SM00460"/>
    </source>
</evidence>
<dbReference type="SUPFAM" id="SSF54001">
    <property type="entry name" value="Cysteine proteinases"/>
    <property type="match status" value="1"/>
</dbReference>
<dbReference type="AlphaFoldDB" id="A0A1H5UHI6"/>
<protein>
    <submittedName>
        <fullName evidence="3">Transglutaminase-like superfamily protein</fullName>
    </submittedName>
</protein>
<feature type="signal peptide" evidence="1">
    <location>
        <begin position="1"/>
        <end position="18"/>
    </location>
</feature>
<dbReference type="GO" id="GO:0005737">
    <property type="term" value="C:cytoplasm"/>
    <property type="evidence" value="ECO:0007669"/>
    <property type="project" value="TreeGrafter"/>
</dbReference>